<reference evidence="1 2" key="1">
    <citation type="journal article" date="2022" name="bioRxiv">
        <title>The genome of the oomycete Peronosclerospora sorghi, a cosmopolitan pathogen of maize and sorghum, is inflated with dispersed pseudogenes.</title>
        <authorList>
            <person name="Fletcher K."/>
            <person name="Martin F."/>
            <person name="Isakeit T."/>
            <person name="Cavanaugh K."/>
            <person name="Magill C."/>
            <person name="Michelmore R."/>
        </authorList>
    </citation>
    <scope>NUCLEOTIDE SEQUENCE [LARGE SCALE GENOMIC DNA]</scope>
    <source>
        <strain evidence="1">P6</strain>
    </source>
</reference>
<proteinExistence type="predicted"/>
<organism evidence="1 2">
    <name type="scientific">Peronosclerospora sorghi</name>
    <dbReference type="NCBI Taxonomy" id="230839"/>
    <lineage>
        <taxon>Eukaryota</taxon>
        <taxon>Sar</taxon>
        <taxon>Stramenopiles</taxon>
        <taxon>Oomycota</taxon>
        <taxon>Peronosporomycetes</taxon>
        <taxon>Peronosporales</taxon>
        <taxon>Peronosporaceae</taxon>
        <taxon>Peronosclerospora</taxon>
    </lineage>
</organism>
<evidence type="ECO:0000313" key="2">
    <source>
        <dbReference type="Proteomes" id="UP001163321"/>
    </source>
</evidence>
<keyword evidence="2" id="KW-1185">Reference proteome</keyword>
<comment type="caution">
    <text evidence="1">The sequence shown here is derived from an EMBL/GenBank/DDBJ whole genome shotgun (WGS) entry which is preliminary data.</text>
</comment>
<accession>A0ACC0W085</accession>
<gene>
    <name evidence="1" type="ORF">PsorP6_008703</name>
</gene>
<dbReference type="EMBL" id="CM047584">
    <property type="protein sequence ID" value="KAI9912235.1"/>
    <property type="molecule type" value="Genomic_DNA"/>
</dbReference>
<name>A0ACC0W085_9STRA</name>
<protein>
    <submittedName>
        <fullName evidence="1">Uncharacterized protein</fullName>
    </submittedName>
</protein>
<dbReference type="Proteomes" id="UP001163321">
    <property type="component" value="Chromosome 5"/>
</dbReference>
<evidence type="ECO:0000313" key="1">
    <source>
        <dbReference type="EMBL" id="KAI9912235.1"/>
    </source>
</evidence>
<sequence>MARICECLRLSMPISDDDYLYPFRIIGGRLCETSLRRRFYFKKLNTFPNDKQLSCLSYHGGALFDNEVTLNTSSEGGQSMWFFPYVIVFGLWRVVNRSN</sequence>